<protein>
    <submittedName>
        <fullName evidence="1">Uncharacterized protein</fullName>
    </submittedName>
</protein>
<evidence type="ECO:0000313" key="1">
    <source>
        <dbReference type="EMBL" id="BED91704.1"/>
    </source>
</evidence>
<dbReference type="Proteomes" id="UP001337580">
    <property type="component" value="Chromosome"/>
</dbReference>
<gene>
    <name evidence="1" type="ORF">CfP315_0216</name>
</gene>
<dbReference type="AlphaFoldDB" id="A0AA48I413"/>
<accession>A0AA48I413</accession>
<dbReference type="KEGG" id="ips:CfP315_0216"/>
<proteinExistence type="predicted"/>
<organism evidence="1">
    <name type="scientific">Candidatus Improbicoccus pseudotrichonymphae</name>
    <dbReference type="NCBI Taxonomy" id="3033792"/>
    <lineage>
        <taxon>Bacteria</taxon>
        <taxon>Bacillati</taxon>
        <taxon>Bacillota</taxon>
        <taxon>Clostridia</taxon>
        <taxon>Candidatus Improbicoccus</taxon>
    </lineage>
</organism>
<sequence>MIIKQNLELIEIKRNDKNTNADLIFLDLETNKTYSVHMNRQKWNKKTEKFEDDEEKATKVDNLLTQELGVTFENLETAIGETHDIYVYEDKERPFNSLFEVNEVSKPDELFFKKYRGGIETTIDEIEDTGDRIRIIFKVESTRYYSSITIDKDKLRYGDWINSRNQFLPNALLEKKAYQNFQKIFNLSFERKDELINHKIKIYPAQAGKNYYLEFEYIEAIEAINERNE</sequence>
<name>A0AA48I413_9FIRM</name>
<reference evidence="1" key="1">
    <citation type="journal article" date="2023" name="ISME J.">
        <title>Emergence of putative energy parasites within Clostridia revealed by genome analysis of a novel endosymbiotic clade.</title>
        <authorList>
            <person name="Takahashi K."/>
            <person name="Kuwahara H."/>
            <person name="Horikawa Y."/>
            <person name="Izawa K."/>
            <person name="Kato D."/>
            <person name="Inagaki T."/>
            <person name="Yuki M."/>
            <person name="Ohkuma M."/>
            <person name="Hongoh Y."/>
        </authorList>
    </citation>
    <scope>NUCLEOTIDE SEQUENCE</scope>
    <source>
        <strain evidence="1">CfP3-15</strain>
    </source>
</reference>
<dbReference type="EMBL" id="AP027924">
    <property type="protein sequence ID" value="BED91704.1"/>
    <property type="molecule type" value="Genomic_DNA"/>
</dbReference>